<protein>
    <recommendedName>
        <fullName evidence="2">Endonuclease/exonuclease/phosphatase domain-containing protein</fullName>
    </recommendedName>
</protein>
<dbReference type="Pfam" id="PF14529">
    <property type="entry name" value="Exo_endo_phos_2"/>
    <property type="match status" value="1"/>
</dbReference>
<evidence type="ECO:0000313" key="3">
    <source>
        <dbReference type="EMBL" id="POS82462.1"/>
    </source>
</evidence>
<dbReference type="InterPro" id="IPR005135">
    <property type="entry name" value="Endo/exonuclease/phosphatase"/>
</dbReference>
<proteinExistence type="predicted"/>
<name>A0A2S4PK88_9PEZI</name>
<accession>A0A2S4PK88</accession>
<dbReference type="Proteomes" id="UP000237438">
    <property type="component" value="Unassembled WGS sequence"/>
</dbReference>
<reference evidence="3 4" key="1">
    <citation type="submission" date="2017-10" db="EMBL/GenBank/DDBJ databases">
        <title>Development of genomic resources for the powdery mildew, Erysiphe pulchra.</title>
        <authorList>
            <person name="Wadl P.A."/>
            <person name="Mack B.M."/>
            <person name="Moore G."/>
            <person name="Beltz S.B."/>
        </authorList>
    </citation>
    <scope>NUCLEOTIDE SEQUENCE [LARGE SCALE GENOMIC DNA]</scope>
    <source>
        <strain evidence="3">Cflorida</strain>
    </source>
</reference>
<dbReference type="Gene3D" id="3.60.10.10">
    <property type="entry name" value="Endonuclease/exonuclease/phosphatase"/>
    <property type="match status" value="1"/>
</dbReference>
<dbReference type="InterPro" id="IPR036691">
    <property type="entry name" value="Endo/exonu/phosph_ase_sf"/>
</dbReference>
<comment type="caution">
    <text evidence="3">The sequence shown here is derived from an EMBL/GenBank/DDBJ whole genome shotgun (WGS) entry which is preliminary data.</text>
</comment>
<evidence type="ECO:0000313" key="4">
    <source>
        <dbReference type="Proteomes" id="UP000237438"/>
    </source>
</evidence>
<sequence length="349" mass="39189">MAIQTLPSAQPRKPAAQQALNLAQNTNKNRKHPKQSSQDKRLFIRLPENYEWRKLSPAGIREREYQAVVRAKTAEERAKTAEKGNNLVHTSSSTAVSIKNIQASSTESSTDDAMQPWWSGCTKSHPGFDCHLSFGAEGVRPRAITYTIRNQNRIIATQKFLPERTGDYCWVLVNDVNFLNVYKTPQDPTAVLPLLNWTPPSRAIAIGDFNSVHWTWQLGVRHMYGQGEEIEKWAEEHNLSCLIVGEPTHRAGKILDLVWTNIGGTCAWVEREECVTSDHLPICGSVISKNEIRNTHKDPLRVSKDKLPRLAQVVAQWISPTAEPNSVEEIELLATDLCRTLQDALEAVG</sequence>
<dbReference type="AlphaFoldDB" id="A0A2S4PK88"/>
<evidence type="ECO:0000256" key="1">
    <source>
        <dbReference type="SAM" id="MobiDB-lite"/>
    </source>
</evidence>
<dbReference type="GO" id="GO:0003824">
    <property type="term" value="F:catalytic activity"/>
    <property type="evidence" value="ECO:0007669"/>
    <property type="project" value="InterPro"/>
</dbReference>
<keyword evidence="4" id="KW-1185">Reference proteome</keyword>
<organism evidence="3 4">
    <name type="scientific">Erysiphe pulchra</name>
    <dbReference type="NCBI Taxonomy" id="225359"/>
    <lineage>
        <taxon>Eukaryota</taxon>
        <taxon>Fungi</taxon>
        <taxon>Dikarya</taxon>
        <taxon>Ascomycota</taxon>
        <taxon>Pezizomycotina</taxon>
        <taxon>Leotiomycetes</taxon>
        <taxon>Erysiphales</taxon>
        <taxon>Erysiphaceae</taxon>
        <taxon>Erysiphe</taxon>
    </lineage>
</organism>
<dbReference type="SUPFAM" id="SSF56219">
    <property type="entry name" value="DNase I-like"/>
    <property type="match status" value="1"/>
</dbReference>
<gene>
    <name evidence="3" type="ORF">EPUL_004972</name>
</gene>
<dbReference type="OrthoDB" id="6488267at2759"/>
<feature type="domain" description="Endonuclease/exonuclease/phosphatase" evidence="2">
    <location>
        <begin position="177"/>
        <end position="283"/>
    </location>
</feature>
<evidence type="ECO:0000259" key="2">
    <source>
        <dbReference type="Pfam" id="PF14529"/>
    </source>
</evidence>
<dbReference type="EMBL" id="PEDP01002783">
    <property type="protein sequence ID" value="POS82462.1"/>
    <property type="molecule type" value="Genomic_DNA"/>
</dbReference>
<feature type="region of interest" description="Disordered" evidence="1">
    <location>
        <begin position="22"/>
        <end position="41"/>
    </location>
</feature>